<dbReference type="Gene3D" id="3.10.100.10">
    <property type="entry name" value="Mannose-Binding Protein A, subunit A"/>
    <property type="match status" value="4"/>
</dbReference>
<feature type="domain" description="C-type lectin" evidence="3">
    <location>
        <begin position="280"/>
        <end position="403"/>
    </location>
</feature>
<evidence type="ECO:0000256" key="2">
    <source>
        <dbReference type="SAM" id="Phobius"/>
    </source>
</evidence>
<feature type="transmembrane region" description="Helical" evidence="2">
    <location>
        <begin position="696"/>
        <end position="720"/>
    </location>
</feature>
<dbReference type="CDD" id="cd00037">
    <property type="entry name" value="CLECT"/>
    <property type="match status" value="4"/>
</dbReference>
<feature type="domain" description="C-type lectin" evidence="3">
    <location>
        <begin position="9"/>
        <end position="89"/>
    </location>
</feature>
<evidence type="ECO:0000313" key="5">
    <source>
        <dbReference type="WBParaSite" id="SMUV_0000258401-mRNA-1"/>
    </source>
</evidence>
<proteinExistence type="predicted"/>
<evidence type="ECO:0000256" key="1">
    <source>
        <dbReference type="SAM" id="MobiDB-lite"/>
    </source>
</evidence>
<sequence>MIQTPIYRNDAISLCRSYGGFIPSILNKKEQEFLDKMAKKEPFWIALDYETDGWIWLDNQPLKYLNWAPSHPKADKLSAYSDVANGGWKIEETEVHTYELVNRSCEENIVELNLQPPFSLEKYLVKVDDGAKYYCLINVHLSLIRPQTLHLSGCILSSIRSGFSFVRSPKPTYSGSFAIQNIALINCWRKFSAHMLEIENADEANFIFNLLYNSHSDKKKEYFPPIPLALLPQDKIIQIGEINAAKKLASNVNYFEHYDAFITHPLQAYARLCREGWTQVGRTCIRFFNSTVTHQEAENFCTAMFETHLVFVTSPSDERFLQYEVNKLTNDGFWIGVKWDSKKLKSSDQKVFLPRYDLPFSAEFLLSPDRNKDKRSPKKCFTDKFARGWKSTNCMEKHPFVCQYRLSVTNVQNSLLNNRFVCKQNILPFVPQEPPDSMKKLKKENAFRESHFRNQHCDIGTIEIPGRACIEINLTPKTFDEASEYCESYGASLAMFHKLSEVYELKPWLPKNSEFWAGVRRYDSSWLWVISLVPVYLPWENYEPQLHSPIHKCAVLKSNGHWRSEINQQVTVFVAEQMCRYFGTSLVKISSGKEQSFIERYLPDEVYWIGLFYKNKTWLWNGRDRVFFKKFTSPVNNTSANDNNNIYAIGTSDGWKAVNKDFKATVLCTYDLESLMGDQTFSDEMTTTEEPTVSDLFPLLIGICFLLIFATTTLIAWCYAHTIQLDTYGIYKKVPNKKIAKRLRQLRIGKEIYERTKRKSGGSKKADYEKQQNRKSLAKRQSTIDDSKRKSTIDDSKRKSMQSNRRSVAAESRKSIPSGSPIRSPTSATGYDKVHSPPPTTNKFEDIIETFENPK</sequence>
<reference evidence="5" key="1">
    <citation type="submission" date="2016-04" db="UniProtKB">
        <authorList>
            <consortium name="WormBaseParasite"/>
        </authorList>
    </citation>
    <scope>IDENTIFICATION</scope>
</reference>
<accession>A0A0N5AED4</accession>
<dbReference type="SUPFAM" id="SSF56436">
    <property type="entry name" value="C-type lectin-like"/>
    <property type="match status" value="4"/>
</dbReference>
<evidence type="ECO:0000313" key="4">
    <source>
        <dbReference type="Proteomes" id="UP000046393"/>
    </source>
</evidence>
<feature type="domain" description="C-type lectin" evidence="3">
    <location>
        <begin position="575"/>
        <end position="669"/>
    </location>
</feature>
<dbReference type="STRING" id="451379.A0A0N5AED4"/>
<organism evidence="4 5">
    <name type="scientific">Syphacia muris</name>
    <dbReference type="NCBI Taxonomy" id="451379"/>
    <lineage>
        <taxon>Eukaryota</taxon>
        <taxon>Metazoa</taxon>
        <taxon>Ecdysozoa</taxon>
        <taxon>Nematoda</taxon>
        <taxon>Chromadorea</taxon>
        <taxon>Rhabditida</taxon>
        <taxon>Spirurina</taxon>
        <taxon>Oxyuridomorpha</taxon>
        <taxon>Oxyuroidea</taxon>
        <taxon>Oxyuridae</taxon>
        <taxon>Syphacia</taxon>
    </lineage>
</organism>
<dbReference type="InterPro" id="IPR001304">
    <property type="entry name" value="C-type_lectin-like"/>
</dbReference>
<dbReference type="AlphaFoldDB" id="A0A0N5AED4"/>
<dbReference type="InterPro" id="IPR016187">
    <property type="entry name" value="CTDL_fold"/>
</dbReference>
<evidence type="ECO:0000259" key="3">
    <source>
        <dbReference type="PROSITE" id="PS50041"/>
    </source>
</evidence>
<feature type="region of interest" description="Disordered" evidence="1">
    <location>
        <begin position="754"/>
        <end position="855"/>
    </location>
</feature>
<dbReference type="WBParaSite" id="SMUV_0000258401-mRNA-1">
    <property type="protein sequence ID" value="SMUV_0000258401-mRNA-1"/>
    <property type="gene ID" value="SMUV_0000258401"/>
</dbReference>
<keyword evidence="2" id="KW-0472">Membrane</keyword>
<feature type="compositionally biased region" description="Polar residues" evidence="1">
    <location>
        <begin position="815"/>
        <end position="829"/>
    </location>
</feature>
<dbReference type="PROSITE" id="PS50041">
    <property type="entry name" value="C_TYPE_LECTIN_2"/>
    <property type="match status" value="4"/>
</dbReference>
<protein>
    <submittedName>
        <fullName evidence="5">C-type lectin domain-containing protein</fullName>
    </submittedName>
</protein>
<feature type="compositionally biased region" description="Basic and acidic residues" evidence="1">
    <location>
        <begin position="782"/>
        <end position="798"/>
    </location>
</feature>
<feature type="domain" description="C-type lectin" evidence="3">
    <location>
        <begin position="465"/>
        <end position="576"/>
    </location>
</feature>
<name>A0A0N5AED4_9BILA</name>
<dbReference type="InterPro" id="IPR050111">
    <property type="entry name" value="C-type_lectin/snaclec_domain"/>
</dbReference>
<dbReference type="Pfam" id="PF00059">
    <property type="entry name" value="Lectin_C"/>
    <property type="match status" value="3"/>
</dbReference>
<keyword evidence="2" id="KW-0812">Transmembrane</keyword>
<dbReference type="PANTHER" id="PTHR22803">
    <property type="entry name" value="MANNOSE, PHOSPHOLIPASE, LECTIN RECEPTOR RELATED"/>
    <property type="match status" value="1"/>
</dbReference>
<dbReference type="SMART" id="SM00034">
    <property type="entry name" value="CLECT"/>
    <property type="match status" value="4"/>
</dbReference>
<keyword evidence="4" id="KW-1185">Reference proteome</keyword>
<keyword evidence="2" id="KW-1133">Transmembrane helix</keyword>
<dbReference type="Proteomes" id="UP000046393">
    <property type="component" value="Unplaced"/>
</dbReference>
<dbReference type="InterPro" id="IPR016186">
    <property type="entry name" value="C-type_lectin-like/link_sf"/>
</dbReference>